<dbReference type="GO" id="GO:0045505">
    <property type="term" value="F:dynein intermediate chain binding"/>
    <property type="evidence" value="ECO:0000318"/>
    <property type="project" value="GO_Central"/>
</dbReference>
<dbReference type="Proteomes" id="UP000002051">
    <property type="component" value="Unassembled WGS sequence"/>
</dbReference>
<evidence type="ECO:0000313" key="6">
    <source>
        <dbReference type="Proteomes" id="UP000002051"/>
    </source>
</evidence>
<dbReference type="InterPro" id="IPR001372">
    <property type="entry name" value="Dynein_light_chain_typ-1/2"/>
</dbReference>
<dbReference type="SMART" id="SM01375">
    <property type="entry name" value="Dynein_light"/>
    <property type="match status" value="1"/>
</dbReference>
<dbReference type="EMBL" id="BT136215">
    <property type="protein sequence ID" value="AFK36010.1"/>
    <property type="molecule type" value="mRNA"/>
</dbReference>
<dbReference type="Gene3D" id="3.30.740.10">
    <property type="entry name" value="Protein Inhibitor Of Neuronal Nitric Oxide Synthase"/>
    <property type="match status" value="1"/>
</dbReference>
<feature type="compositionally biased region" description="Basic and acidic residues" evidence="2">
    <location>
        <begin position="26"/>
        <end position="43"/>
    </location>
</feature>
<dbReference type="GO" id="GO:0005874">
    <property type="term" value="C:microtubule"/>
    <property type="evidence" value="ECO:0007669"/>
    <property type="project" value="UniProtKB-KW"/>
</dbReference>
<reference evidence="4 6" key="3">
    <citation type="journal article" date="2014" name="BMC Genomics">
        <title>An improved genome release (version Mt4.0) for the model legume Medicago truncatula.</title>
        <authorList>
            <person name="Tang H."/>
            <person name="Krishnakumar V."/>
            <person name="Bidwell S."/>
            <person name="Rosen B."/>
            <person name="Chan A."/>
            <person name="Zhou S."/>
            <person name="Gentzbittel L."/>
            <person name="Childs K.L."/>
            <person name="Yandell M."/>
            <person name="Gundlach H."/>
            <person name="Mayer K.F."/>
            <person name="Schwartz D.C."/>
            <person name="Town C.D."/>
        </authorList>
    </citation>
    <scope>GENOME REANNOTATION</scope>
    <source>
        <strain evidence="4">A17</strain>
        <strain evidence="5 6">cv. Jemalong A17</strain>
    </source>
</reference>
<reference evidence="5" key="4">
    <citation type="submission" date="2015-04" db="UniProtKB">
        <authorList>
            <consortium name="EnsemblPlants"/>
        </authorList>
    </citation>
    <scope>IDENTIFICATION</scope>
    <source>
        <strain evidence="5">cv. Jemalong A17</strain>
    </source>
</reference>
<organism evidence="3">
    <name type="scientific">Medicago truncatula</name>
    <name type="common">Barrel medic</name>
    <name type="synonym">Medicago tribuloides</name>
    <dbReference type="NCBI Taxonomy" id="3880"/>
    <lineage>
        <taxon>Eukaryota</taxon>
        <taxon>Viridiplantae</taxon>
        <taxon>Streptophyta</taxon>
        <taxon>Embryophyta</taxon>
        <taxon>Tracheophyta</taxon>
        <taxon>Spermatophyta</taxon>
        <taxon>Magnoliopsida</taxon>
        <taxon>eudicotyledons</taxon>
        <taxon>Gunneridae</taxon>
        <taxon>Pentapetalae</taxon>
        <taxon>rosids</taxon>
        <taxon>fabids</taxon>
        <taxon>Fabales</taxon>
        <taxon>Fabaceae</taxon>
        <taxon>Papilionoideae</taxon>
        <taxon>50 kb inversion clade</taxon>
        <taxon>NPAAA clade</taxon>
        <taxon>Hologalegina</taxon>
        <taxon>IRL clade</taxon>
        <taxon>Trifolieae</taxon>
        <taxon>Medicago</taxon>
    </lineage>
</organism>
<comment type="similarity">
    <text evidence="1">Belongs to the dynein light chain family.</text>
</comment>
<reference evidence="4 6" key="1">
    <citation type="journal article" date="2011" name="Nature">
        <title>The Medicago genome provides insight into the evolution of rhizobial symbioses.</title>
        <authorList>
            <person name="Young N.D."/>
            <person name="Debelle F."/>
            <person name="Oldroyd G.E."/>
            <person name="Geurts R."/>
            <person name="Cannon S.B."/>
            <person name="Udvardi M.K."/>
            <person name="Benedito V.A."/>
            <person name="Mayer K.F."/>
            <person name="Gouzy J."/>
            <person name="Schoof H."/>
            <person name="Van de Peer Y."/>
            <person name="Proost S."/>
            <person name="Cook D.R."/>
            <person name="Meyers B.C."/>
            <person name="Spannagl M."/>
            <person name="Cheung F."/>
            <person name="De Mita S."/>
            <person name="Krishnakumar V."/>
            <person name="Gundlach H."/>
            <person name="Zhou S."/>
            <person name="Mudge J."/>
            <person name="Bharti A.K."/>
            <person name="Murray J.D."/>
            <person name="Naoumkina M.A."/>
            <person name="Rosen B."/>
            <person name="Silverstein K.A."/>
            <person name="Tang H."/>
            <person name="Rombauts S."/>
            <person name="Zhao P.X."/>
            <person name="Zhou P."/>
            <person name="Barbe V."/>
            <person name="Bardou P."/>
            <person name="Bechner M."/>
            <person name="Bellec A."/>
            <person name="Berger A."/>
            <person name="Berges H."/>
            <person name="Bidwell S."/>
            <person name="Bisseling T."/>
            <person name="Choisne N."/>
            <person name="Couloux A."/>
            <person name="Denny R."/>
            <person name="Deshpande S."/>
            <person name="Dai X."/>
            <person name="Doyle J.J."/>
            <person name="Dudez A.M."/>
            <person name="Farmer A.D."/>
            <person name="Fouteau S."/>
            <person name="Franken C."/>
            <person name="Gibelin C."/>
            <person name="Gish J."/>
            <person name="Goldstein S."/>
            <person name="Gonzalez A.J."/>
            <person name="Green P.J."/>
            <person name="Hallab A."/>
            <person name="Hartog M."/>
            <person name="Hua A."/>
            <person name="Humphray S.J."/>
            <person name="Jeong D.H."/>
            <person name="Jing Y."/>
            <person name="Jocker A."/>
            <person name="Kenton S.M."/>
            <person name="Kim D.J."/>
            <person name="Klee K."/>
            <person name="Lai H."/>
            <person name="Lang C."/>
            <person name="Lin S."/>
            <person name="Macmil S.L."/>
            <person name="Magdelenat G."/>
            <person name="Matthews L."/>
            <person name="McCorrison J."/>
            <person name="Monaghan E.L."/>
            <person name="Mun J.H."/>
            <person name="Najar F.Z."/>
            <person name="Nicholson C."/>
            <person name="Noirot C."/>
            <person name="O'Bleness M."/>
            <person name="Paule C.R."/>
            <person name="Poulain J."/>
            <person name="Prion F."/>
            <person name="Qin B."/>
            <person name="Qu C."/>
            <person name="Retzel E.F."/>
            <person name="Riddle C."/>
            <person name="Sallet E."/>
            <person name="Samain S."/>
            <person name="Samson N."/>
            <person name="Sanders I."/>
            <person name="Saurat O."/>
            <person name="Scarpelli C."/>
            <person name="Schiex T."/>
            <person name="Segurens B."/>
            <person name="Severin A.J."/>
            <person name="Sherrier D.J."/>
            <person name="Shi R."/>
            <person name="Sims S."/>
            <person name="Singer S.R."/>
            <person name="Sinharoy S."/>
            <person name="Sterck L."/>
            <person name="Viollet A."/>
            <person name="Wang B.B."/>
            <person name="Wang K."/>
            <person name="Wang M."/>
            <person name="Wang X."/>
            <person name="Warfsmann J."/>
            <person name="Weissenbach J."/>
            <person name="White D.D."/>
            <person name="White J.D."/>
            <person name="Wiley G.B."/>
            <person name="Wincker P."/>
            <person name="Xing Y."/>
            <person name="Yang L."/>
            <person name="Yao Z."/>
            <person name="Ying F."/>
            <person name="Zhai J."/>
            <person name="Zhou L."/>
            <person name="Zuber A."/>
            <person name="Denarie J."/>
            <person name="Dixon R.A."/>
            <person name="May G.D."/>
            <person name="Schwartz D.C."/>
            <person name="Rogers J."/>
            <person name="Quetier F."/>
            <person name="Town C.D."/>
            <person name="Roe B.A."/>
        </authorList>
    </citation>
    <scope>NUCLEOTIDE SEQUENCE [LARGE SCALE GENOMIC DNA]</scope>
    <source>
        <strain evidence="4">A17</strain>
        <strain evidence="5 6">cv. Jemalong A17</strain>
    </source>
</reference>
<reference evidence="3" key="2">
    <citation type="submission" date="2012-05" db="EMBL/GenBank/DDBJ databases">
        <authorList>
            <person name="Krishnakumar V."/>
            <person name="Cheung F."/>
            <person name="Xiao Y."/>
            <person name="Chan A."/>
            <person name="Moskal W.A."/>
            <person name="Town C.D."/>
        </authorList>
    </citation>
    <scope>NUCLEOTIDE SEQUENCE</scope>
</reference>
<dbReference type="EMBL" id="CM001217">
    <property type="protein sequence ID" value="KEH40576.1"/>
    <property type="molecule type" value="Genomic_DNA"/>
</dbReference>
<keyword evidence="1" id="KW-0963">Cytoplasm</keyword>
<evidence type="ECO:0000256" key="1">
    <source>
        <dbReference type="RuleBase" id="RU365010"/>
    </source>
</evidence>
<feature type="region of interest" description="Disordered" evidence="2">
    <location>
        <begin position="1"/>
        <end position="43"/>
    </location>
</feature>
<gene>
    <name evidence="5" type="primary">25482509</name>
    <name evidence="4" type="ordered locus">MTR_1g031880</name>
</gene>
<keyword evidence="1" id="KW-0505">Motor protein</keyword>
<sequence length="146" mass="16858">MEEAEKELERRSKFLNSLIQNKKKKSTEQPEQKQEKEQEHDYKNNIKLNNNSIHVKACDMSLPLQKHAFQFARDHLDSMPTKKPDSKHLALSLKKEFDSCYGPAWHCIVGTSFGSYVTHSVGGFVYFSIDKVHILLFRTAVAPLDH</sequence>
<dbReference type="PANTHER" id="PTHR11886:SF39">
    <property type="entry name" value="DYNEIN LIGHT CHAIN"/>
    <property type="match status" value="1"/>
</dbReference>
<proteinExistence type="evidence at transcript level"/>
<keyword evidence="1" id="KW-0243">Dynein</keyword>
<dbReference type="FunFam" id="3.30.740.10:FF:000003">
    <property type="entry name" value="Dynein light chain"/>
    <property type="match status" value="1"/>
</dbReference>
<keyword evidence="1" id="KW-0493">Microtubule</keyword>
<name>I3S6W8_MEDTR</name>
<dbReference type="GO" id="GO:0005868">
    <property type="term" value="C:cytoplasmic dynein complex"/>
    <property type="evidence" value="ECO:0000318"/>
    <property type="project" value="GO_Central"/>
</dbReference>
<keyword evidence="6" id="KW-1185">Reference proteome</keyword>
<dbReference type="KEGG" id="mtr:25482509"/>
<evidence type="ECO:0000313" key="4">
    <source>
        <dbReference type="EMBL" id="KEH40576.1"/>
    </source>
</evidence>
<comment type="subcellular location">
    <subcellularLocation>
        <location evidence="1">Cytoplasm</location>
        <location evidence="1">Cytoskeleton</location>
    </subcellularLocation>
</comment>
<dbReference type="HOGENOM" id="CLU_070944_1_1_1"/>
<dbReference type="Pfam" id="PF01221">
    <property type="entry name" value="Dynein_light"/>
    <property type="match status" value="1"/>
</dbReference>
<dbReference type="SUPFAM" id="SSF54648">
    <property type="entry name" value="DLC"/>
    <property type="match status" value="1"/>
</dbReference>
<dbReference type="GO" id="GO:0007017">
    <property type="term" value="P:microtubule-based process"/>
    <property type="evidence" value="ECO:0007669"/>
    <property type="project" value="InterPro"/>
</dbReference>
<evidence type="ECO:0000313" key="5">
    <source>
        <dbReference type="EnsemblPlants" id="KEH40576"/>
    </source>
</evidence>
<dbReference type="STRING" id="3880.I3S6W8"/>
<protein>
    <recommendedName>
        <fullName evidence="1">Dynein light chain</fullName>
    </recommendedName>
</protein>
<dbReference type="AlphaFoldDB" id="I3S6W8"/>
<accession>I3S6W8</accession>
<dbReference type="PANTHER" id="PTHR11886">
    <property type="entry name" value="DYNEIN LIGHT CHAIN"/>
    <property type="match status" value="1"/>
</dbReference>
<dbReference type="InterPro" id="IPR037177">
    <property type="entry name" value="DLC_sf"/>
</dbReference>
<dbReference type="OrthoDB" id="10033309at2759"/>
<evidence type="ECO:0000313" key="3">
    <source>
        <dbReference type="EMBL" id="AFK36010.1"/>
    </source>
</evidence>
<dbReference type="EnsemblPlants" id="KEH40576">
    <property type="protein sequence ID" value="KEH40576"/>
    <property type="gene ID" value="MTR_1g031880"/>
</dbReference>
<evidence type="ECO:0000256" key="2">
    <source>
        <dbReference type="SAM" id="MobiDB-lite"/>
    </source>
</evidence>
<keyword evidence="1" id="KW-0206">Cytoskeleton</keyword>